<proteinExistence type="predicted"/>
<dbReference type="Gene3D" id="3.40.50.300">
    <property type="entry name" value="P-loop containing nucleotide triphosphate hydrolases"/>
    <property type="match status" value="2"/>
</dbReference>
<gene>
    <name evidence="2" type="ORF">COT98_00760</name>
</gene>
<dbReference type="InterPro" id="IPR045572">
    <property type="entry name" value="RE_endonuc_C"/>
</dbReference>
<keyword evidence="2" id="KW-0547">Nucleotide-binding</keyword>
<dbReference type="Pfam" id="PF19778">
    <property type="entry name" value="RE_endonuc"/>
    <property type="match status" value="1"/>
</dbReference>
<reference evidence="3" key="1">
    <citation type="submission" date="2017-09" db="EMBL/GenBank/DDBJ databases">
        <title>Depth-based differentiation of microbial function through sediment-hosted aquifers and enrichment of novel symbionts in the deep terrestrial subsurface.</title>
        <authorList>
            <person name="Probst A.J."/>
            <person name="Ladd B."/>
            <person name="Jarett J.K."/>
            <person name="Geller-Mcgrath D.E."/>
            <person name="Sieber C.M.K."/>
            <person name="Emerson J.B."/>
            <person name="Anantharaman K."/>
            <person name="Thomas B.C."/>
            <person name="Malmstrom R."/>
            <person name="Stieglmeier M."/>
            <person name="Klingl A."/>
            <person name="Woyke T."/>
            <person name="Ryan C.M."/>
            <person name="Banfield J.F."/>
        </authorList>
    </citation>
    <scope>NUCLEOTIDE SEQUENCE [LARGE SCALE GENOMIC DNA]</scope>
</reference>
<dbReference type="EMBL" id="PFAQ01000016">
    <property type="protein sequence ID" value="PIT95176.1"/>
    <property type="molecule type" value="Genomic_DNA"/>
</dbReference>
<dbReference type="SUPFAM" id="SSF52540">
    <property type="entry name" value="P-loop containing nucleoside triphosphate hydrolases"/>
    <property type="match status" value="2"/>
</dbReference>
<keyword evidence="2" id="KW-0378">Hydrolase</keyword>
<keyword evidence="2" id="KW-0067">ATP-binding</keyword>
<dbReference type="GO" id="GO:0005829">
    <property type="term" value="C:cytosol"/>
    <property type="evidence" value="ECO:0007669"/>
    <property type="project" value="TreeGrafter"/>
</dbReference>
<evidence type="ECO:0000313" key="2">
    <source>
        <dbReference type="EMBL" id="PIT95176.1"/>
    </source>
</evidence>
<dbReference type="InterPro" id="IPR027417">
    <property type="entry name" value="P-loop_NTPase"/>
</dbReference>
<comment type="caution">
    <text evidence="2">The sequence shown here is derived from an EMBL/GenBank/DDBJ whole genome shotgun (WGS) entry which is preliminary data.</text>
</comment>
<dbReference type="InterPro" id="IPR014001">
    <property type="entry name" value="Helicase_ATP-bd"/>
</dbReference>
<evidence type="ECO:0000313" key="3">
    <source>
        <dbReference type="Proteomes" id="UP000228900"/>
    </source>
</evidence>
<evidence type="ECO:0000259" key="1">
    <source>
        <dbReference type="PROSITE" id="PS51192"/>
    </source>
</evidence>
<dbReference type="PROSITE" id="PS51192">
    <property type="entry name" value="HELICASE_ATP_BIND_1"/>
    <property type="match status" value="1"/>
</dbReference>
<dbReference type="Proteomes" id="UP000228900">
    <property type="component" value="Unassembled WGS sequence"/>
</dbReference>
<dbReference type="GO" id="GO:0004386">
    <property type="term" value="F:helicase activity"/>
    <property type="evidence" value="ECO:0007669"/>
    <property type="project" value="UniProtKB-KW"/>
</dbReference>
<dbReference type="PANTHER" id="PTHR47396">
    <property type="entry name" value="TYPE I RESTRICTION ENZYME ECOKI R PROTEIN"/>
    <property type="match status" value="1"/>
</dbReference>
<sequence>MKFKFDPNQEFQLQAINSVIDCFEGQEKTTAQTVAGLGLFGIYPNILTLSEKEILKNIKTIQKSQNLTLSDGDKLLTEDGQSFKLETPVKDISVEMETGTGKTYVYLRTIFELNQKYGWKKFIILVPSVAIREGVIKTLKITEDHFRELYANTPFRFYEYKSKSISQVRHFADSSVINIMVMTVGAFNKDANVLYGARDQMQGEQPIEFIKKTNPILILDEPQNMEGEATKKALENFNALFRLRYSATHKNLYNLVHQLTPYDAYQLGLVKKIEVFSVTDDDSGNSTPHMVFVEAKPAKTASGIKAKAELAFADNDGNRKIKAINLKKGDDLVNITNNKAYNGYVVSNIDADAPEFGAEGKVHFTNGFVLSRETAINQNKEDIWRRQISETIRLHIEKKQKYKDFEIKVLSLFFIDKVANYAGADGLIRKIFTEELSKVKDVFTLGQDSINSLHTGYFAKKKDGSFVEQESAIEKNDEAYELIMKDKERLLSFYEPVEFIFSHSALREGWDNPNVFNICTLNETTSTMKKRQEIGRGMRLCVNQNGDRIFDRHINLLSVVANISYADYVASLQAEFQEDGIYKTPQVPYNAKQRSKIVLKPGFQKDENFKELWNRISKKTRYLVKVNTESLITNSARVISEIRLQKPHIRVDRAGINISAEGVKSLALGSESGEIVATQSRTIDCVSEIKAQTRLTRATIADIVLKANNWEAFFSNPDRFIVEASKIIKQELVKTYVEQVSYEIISDSYKVEEFKALESYEDSTLPVTRSIYDAIVHDSDVEMNFALDLEHDEQIKLFIKMPNWYKVETPVGGYNPDWAIVTAKRDLKGNEGEKVYFVIETKGDIENLRPTEKAKIESAKKHFEVIKVNYKEIDNYQAFSDLIG</sequence>
<dbReference type="GO" id="GO:0015668">
    <property type="term" value="F:type III site-specific deoxyribonuclease activity"/>
    <property type="evidence" value="ECO:0007669"/>
    <property type="project" value="InterPro"/>
</dbReference>
<dbReference type="GO" id="GO:0003677">
    <property type="term" value="F:DNA binding"/>
    <property type="evidence" value="ECO:0007669"/>
    <property type="project" value="InterPro"/>
</dbReference>
<accession>A0A2M6WR18</accession>
<dbReference type="AlphaFoldDB" id="A0A2M6WR18"/>
<dbReference type="InterPro" id="IPR050742">
    <property type="entry name" value="Helicase_Restrict-Modif_Enz"/>
</dbReference>
<name>A0A2M6WR18_9BACT</name>
<dbReference type="InterPro" id="IPR006935">
    <property type="entry name" value="Helicase/UvrB_N"/>
</dbReference>
<feature type="domain" description="Helicase ATP-binding" evidence="1">
    <location>
        <begin position="83"/>
        <end position="267"/>
    </location>
</feature>
<dbReference type="PANTHER" id="PTHR47396:SF1">
    <property type="entry name" value="ATP-DEPENDENT HELICASE IRC3-RELATED"/>
    <property type="match status" value="1"/>
</dbReference>
<protein>
    <submittedName>
        <fullName evidence="2">DEAD/DEAH box helicase</fullName>
    </submittedName>
</protein>
<keyword evidence="2" id="KW-0347">Helicase</keyword>
<dbReference type="SMART" id="SM00487">
    <property type="entry name" value="DEXDc"/>
    <property type="match status" value="1"/>
</dbReference>
<organism evidence="2 3">
    <name type="scientific">Candidatus Falkowbacteria bacterium CG10_big_fil_rev_8_21_14_0_10_39_9</name>
    <dbReference type="NCBI Taxonomy" id="1974566"/>
    <lineage>
        <taxon>Bacteria</taxon>
        <taxon>Candidatus Falkowiibacteriota</taxon>
    </lineage>
</organism>
<dbReference type="GO" id="GO:0005524">
    <property type="term" value="F:ATP binding"/>
    <property type="evidence" value="ECO:0007669"/>
    <property type="project" value="InterPro"/>
</dbReference>
<dbReference type="Pfam" id="PF04851">
    <property type="entry name" value="ResIII"/>
    <property type="match status" value="1"/>
</dbReference>